<dbReference type="SUPFAM" id="SSF56112">
    <property type="entry name" value="Protein kinase-like (PK-like)"/>
    <property type="match status" value="1"/>
</dbReference>
<evidence type="ECO:0000256" key="3">
    <source>
        <dbReference type="ARBA" id="ARBA00022777"/>
    </source>
</evidence>
<keyword evidence="8" id="KW-1185">Reference proteome</keyword>
<evidence type="ECO:0000256" key="1">
    <source>
        <dbReference type="ARBA" id="ARBA00022679"/>
    </source>
</evidence>
<dbReference type="GO" id="GO:0004672">
    <property type="term" value="F:protein kinase activity"/>
    <property type="evidence" value="ECO:0007669"/>
    <property type="project" value="InterPro"/>
</dbReference>
<dbReference type="InterPro" id="IPR000719">
    <property type="entry name" value="Prot_kinase_dom"/>
</dbReference>
<comment type="caution">
    <text evidence="7">The sequence shown here is derived from an EMBL/GenBank/DDBJ whole genome shotgun (WGS) entry which is preliminary data.</text>
</comment>
<dbReference type="PROSITE" id="PS00108">
    <property type="entry name" value="PROTEIN_KINASE_ST"/>
    <property type="match status" value="1"/>
</dbReference>
<feature type="domain" description="Protein kinase" evidence="6">
    <location>
        <begin position="152"/>
        <end position="410"/>
    </location>
</feature>
<dbReference type="GO" id="GO:0005634">
    <property type="term" value="C:nucleus"/>
    <property type="evidence" value="ECO:0007669"/>
    <property type="project" value="TreeGrafter"/>
</dbReference>
<reference evidence="7" key="1">
    <citation type="submission" date="2021-07" db="EMBL/GenBank/DDBJ databases">
        <authorList>
            <person name="Durling M."/>
        </authorList>
    </citation>
    <scope>NUCLEOTIDE SEQUENCE</scope>
</reference>
<evidence type="ECO:0000256" key="5">
    <source>
        <dbReference type="ARBA" id="ARBA00037982"/>
    </source>
</evidence>
<proteinExistence type="inferred from homology"/>
<dbReference type="OrthoDB" id="5979581at2759"/>
<dbReference type="PANTHER" id="PTHR11042">
    <property type="entry name" value="EUKARYOTIC TRANSLATION INITIATION FACTOR 2-ALPHA KINASE EIF2-ALPHA KINASE -RELATED"/>
    <property type="match status" value="1"/>
</dbReference>
<dbReference type="SMART" id="SM00220">
    <property type="entry name" value="S_TKc"/>
    <property type="match status" value="1"/>
</dbReference>
<dbReference type="InterPro" id="IPR008271">
    <property type="entry name" value="Ser/Thr_kinase_AS"/>
</dbReference>
<evidence type="ECO:0000313" key="8">
    <source>
        <dbReference type="Proteomes" id="UP000701801"/>
    </source>
</evidence>
<comment type="similarity">
    <text evidence="5">Belongs to the protein kinase superfamily. Ser/Thr protein kinase family. GCN2 subfamily.</text>
</comment>
<gene>
    <name evidence="7" type="ORF">HYALB_00006255</name>
</gene>
<protein>
    <recommendedName>
        <fullName evidence="6">Protein kinase domain-containing protein</fullName>
    </recommendedName>
</protein>
<dbReference type="AlphaFoldDB" id="A0A9N9QDM1"/>
<organism evidence="7 8">
    <name type="scientific">Hymenoscyphus albidus</name>
    <dbReference type="NCBI Taxonomy" id="595503"/>
    <lineage>
        <taxon>Eukaryota</taxon>
        <taxon>Fungi</taxon>
        <taxon>Dikarya</taxon>
        <taxon>Ascomycota</taxon>
        <taxon>Pezizomycotina</taxon>
        <taxon>Leotiomycetes</taxon>
        <taxon>Helotiales</taxon>
        <taxon>Helotiaceae</taxon>
        <taxon>Hymenoscyphus</taxon>
    </lineage>
</organism>
<dbReference type="Proteomes" id="UP000701801">
    <property type="component" value="Unassembled WGS sequence"/>
</dbReference>
<evidence type="ECO:0000313" key="7">
    <source>
        <dbReference type="EMBL" id="CAG8983686.1"/>
    </source>
</evidence>
<dbReference type="InterPro" id="IPR011009">
    <property type="entry name" value="Kinase-like_dom_sf"/>
</dbReference>
<evidence type="ECO:0000256" key="4">
    <source>
        <dbReference type="ARBA" id="ARBA00022840"/>
    </source>
</evidence>
<name>A0A9N9QDM1_9HELO</name>
<keyword evidence="4" id="KW-0067">ATP-binding</keyword>
<accession>A0A9N9QDM1</accession>
<dbReference type="GO" id="GO:0005524">
    <property type="term" value="F:ATP binding"/>
    <property type="evidence" value="ECO:0007669"/>
    <property type="project" value="UniProtKB-KW"/>
</dbReference>
<dbReference type="Gene3D" id="1.10.510.10">
    <property type="entry name" value="Transferase(Phosphotransferase) domain 1"/>
    <property type="match status" value="1"/>
</dbReference>
<keyword evidence="3" id="KW-0418">Kinase</keyword>
<dbReference type="InterPro" id="IPR050339">
    <property type="entry name" value="CC_SR_Kinase"/>
</dbReference>
<dbReference type="EMBL" id="CAJVRM010000734">
    <property type="protein sequence ID" value="CAG8983686.1"/>
    <property type="molecule type" value="Genomic_DNA"/>
</dbReference>
<evidence type="ECO:0000256" key="2">
    <source>
        <dbReference type="ARBA" id="ARBA00022741"/>
    </source>
</evidence>
<dbReference type="GO" id="GO:0005737">
    <property type="term" value="C:cytoplasm"/>
    <property type="evidence" value="ECO:0007669"/>
    <property type="project" value="TreeGrafter"/>
</dbReference>
<keyword evidence="1" id="KW-0808">Transferase</keyword>
<sequence>MVIRRQAQAAADEEGTFARLVPQNKYAREAFKKLAETATREDPIYRHHKQFLHVDGRRDIDPLEREDCFVFSLGNLPEFPTKGWRIGSGRKNRSHLSVDICIHEGEGIAGLHARFCWVKGGGGFFLVADNLREVPVMLNGEVLKRTQRLIPYRNSITLGECNFSLQFQERSPEQEEQFQIELSAFYLKERLGIPFELYQKTIVDAAEKARYAKLLDSNWTPSSSDAISLHILYSPLSTSTFSTLIKSLDSPLTRTQLFTQLLEGIAYLHSIGITHRDIKPGNITVRSYDPPSCQIIDFGCATRNKKTLYDRPGTVAYLAPEQKEGLWHAKEVDYWACALVGTELVGYMRRGNDRVEGASFERLCSWLDVEIEGEREKGALAQTCKAMLKVEPGARMSVREVLEGILGEYGDGKKGRKRVTEGKIGEASSPKGIRVV</sequence>
<dbReference type="Pfam" id="PF00069">
    <property type="entry name" value="Pkinase"/>
    <property type="match status" value="1"/>
</dbReference>
<evidence type="ECO:0000259" key="6">
    <source>
        <dbReference type="PROSITE" id="PS50011"/>
    </source>
</evidence>
<keyword evidence="2" id="KW-0547">Nucleotide-binding</keyword>
<dbReference type="PROSITE" id="PS50011">
    <property type="entry name" value="PROTEIN_KINASE_DOM"/>
    <property type="match status" value="1"/>
</dbReference>